<dbReference type="Proteomes" id="UP000887458">
    <property type="component" value="Unassembled WGS sequence"/>
</dbReference>
<evidence type="ECO:0000313" key="2">
    <source>
        <dbReference type="Proteomes" id="UP000887458"/>
    </source>
</evidence>
<proteinExistence type="predicted"/>
<organism evidence="1 2">
    <name type="scientific">Dermatophagoides pteronyssinus</name>
    <name type="common">European house dust mite</name>
    <dbReference type="NCBI Taxonomy" id="6956"/>
    <lineage>
        <taxon>Eukaryota</taxon>
        <taxon>Metazoa</taxon>
        <taxon>Ecdysozoa</taxon>
        <taxon>Arthropoda</taxon>
        <taxon>Chelicerata</taxon>
        <taxon>Arachnida</taxon>
        <taxon>Acari</taxon>
        <taxon>Acariformes</taxon>
        <taxon>Sarcoptiformes</taxon>
        <taxon>Astigmata</taxon>
        <taxon>Psoroptidia</taxon>
        <taxon>Analgoidea</taxon>
        <taxon>Pyroglyphidae</taxon>
        <taxon>Dermatophagoidinae</taxon>
        <taxon>Dermatophagoides</taxon>
    </lineage>
</organism>
<gene>
    <name evidence="1" type="ORF">DERP_002028</name>
</gene>
<name>A0ABQ8JGK2_DERPT</name>
<sequence>MSQYAQTNTSLINLIAKIHTIKSSKSLKFILQELINFNHLVANSAPMANIESDEQSKLGTKRRSDFSGLRPATAQFCACVSNSLPLPQLCRQATQE</sequence>
<dbReference type="EMBL" id="NJHN03000037">
    <property type="protein sequence ID" value="KAH9421741.1"/>
    <property type="molecule type" value="Genomic_DNA"/>
</dbReference>
<reference evidence="1 2" key="2">
    <citation type="journal article" date="2022" name="Mol. Biol. Evol.">
        <title>Comparative Genomics Reveals Insights into the Divergent Evolution of Astigmatic Mites and Household Pest Adaptations.</title>
        <authorList>
            <person name="Xiong Q."/>
            <person name="Wan A.T."/>
            <person name="Liu X."/>
            <person name="Fung C.S."/>
            <person name="Xiao X."/>
            <person name="Malainual N."/>
            <person name="Hou J."/>
            <person name="Wang L."/>
            <person name="Wang M."/>
            <person name="Yang K.Y."/>
            <person name="Cui Y."/>
            <person name="Leung E.L."/>
            <person name="Nong W."/>
            <person name="Shin S.K."/>
            <person name="Au S.W."/>
            <person name="Jeong K.Y."/>
            <person name="Chew F.T."/>
            <person name="Hui J.H."/>
            <person name="Leung T.F."/>
            <person name="Tungtrongchitr A."/>
            <person name="Zhong N."/>
            <person name="Liu Z."/>
            <person name="Tsui S.K."/>
        </authorList>
    </citation>
    <scope>NUCLEOTIDE SEQUENCE [LARGE SCALE GENOMIC DNA]</scope>
    <source>
        <strain evidence="1">Derp</strain>
    </source>
</reference>
<keyword evidence="2" id="KW-1185">Reference proteome</keyword>
<comment type="caution">
    <text evidence="1">The sequence shown here is derived from an EMBL/GenBank/DDBJ whole genome shotgun (WGS) entry which is preliminary data.</text>
</comment>
<accession>A0ABQ8JGK2</accession>
<reference evidence="1 2" key="1">
    <citation type="journal article" date="2018" name="J. Allergy Clin. Immunol.">
        <title>High-quality assembly of Dermatophagoides pteronyssinus genome and transcriptome reveals a wide range of novel allergens.</title>
        <authorList>
            <person name="Liu X.Y."/>
            <person name="Yang K.Y."/>
            <person name="Wang M.Q."/>
            <person name="Kwok J.S."/>
            <person name="Zeng X."/>
            <person name="Yang Z."/>
            <person name="Xiao X.J."/>
            <person name="Lau C.P."/>
            <person name="Li Y."/>
            <person name="Huang Z.M."/>
            <person name="Ba J.G."/>
            <person name="Yim A.K."/>
            <person name="Ouyang C.Y."/>
            <person name="Ngai S.M."/>
            <person name="Chan T.F."/>
            <person name="Leung E.L."/>
            <person name="Liu L."/>
            <person name="Liu Z.G."/>
            <person name="Tsui S.K."/>
        </authorList>
    </citation>
    <scope>NUCLEOTIDE SEQUENCE [LARGE SCALE GENOMIC DNA]</scope>
    <source>
        <strain evidence="1">Derp</strain>
    </source>
</reference>
<protein>
    <submittedName>
        <fullName evidence="1">Uncharacterized protein</fullName>
    </submittedName>
</protein>
<evidence type="ECO:0000313" key="1">
    <source>
        <dbReference type="EMBL" id="KAH9421741.1"/>
    </source>
</evidence>